<dbReference type="Proteomes" id="UP000827092">
    <property type="component" value="Unassembled WGS sequence"/>
</dbReference>
<proteinExistence type="predicted"/>
<gene>
    <name evidence="1" type="ORF">JTE90_018970</name>
</gene>
<keyword evidence="2" id="KW-1185">Reference proteome</keyword>
<evidence type="ECO:0000313" key="1">
    <source>
        <dbReference type="EMBL" id="KAG8189616.1"/>
    </source>
</evidence>
<dbReference type="EMBL" id="JAFNEN010000210">
    <property type="protein sequence ID" value="KAG8189616.1"/>
    <property type="molecule type" value="Genomic_DNA"/>
</dbReference>
<protein>
    <submittedName>
        <fullName evidence="1">Uncharacterized protein</fullName>
    </submittedName>
</protein>
<name>A0AAV6V217_9ARAC</name>
<comment type="caution">
    <text evidence="1">The sequence shown here is derived from an EMBL/GenBank/DDBJ whole genome shotgun (WGS) entry which is preliminary data.</text>
</comment>
<organism evidence="1 2">
    <name type="scientific">Oedothorax gibbosus</name>
    <dbReference type="NCBI Taxonomy" id="931172"/>
    <lineage>
        <taxon>Eukaryota</taxon>
        <taxon>Metazoa</taxon>
        <taxon>Ecdysozoa</taxon>
        <taxon>Arthropoda</taxon>
        <taxon>Chelicerata</taxon>
        <taxon>Arachnida</taxon>
        <taxon>Araneae</taxon>
        <taxon>Araneomorphae</taxon>
        <taxon>Entelegynae</taxon>
        <taxon>Araneoidea</taxon>
        <taxon>Linyphiidae</taxon>
        <taxon>Erigoninae</taxon>
        <taxon>Oedothorax</taxon>
    </lineage>
</organism>
<sequence>MSSLLESRESFRALPVCFYSKLFRRLIAGEERCSGSLCSYGRRHTTAAVAFELSELRVGLPGWCEEGKHETGWSPRDMDF</sequence>
<dbReference type="AlphaFoldDB" id="A0AAV6V217"/>
<reference evidence="1 2" key="1">
    <citation type="journal article" date="2022" name="Nat. Ecol. Evol.">
        <title>A masculinizing supergene underlies an exaggerated male reproductive morph in a spider.</title>
        <authorList>
            <person name="Hendrickx F."/>
            <person name="De Corte Z."/>
            <person name="Sonet G."/>
            <person name="Van Belleghem S.M."/>
            <person name="Kostlbacher S."/>
            <person name="Vangestel C."/>
        </authorList>
    </citation>
    <scope>NUCLEOTIDE SEQUENCE [LARGE SCALE GENOMIC DNA]</scope>
    <source>
        <strain evidence="1">W744_W776</strain>
    </source>
</reference>
<evidence type="ECO:0000313" key="2">
    <source>
        <dbReference type="Proteomes" id="UP000827092"/>
    </source>
</evidence>
<accession>A0AAV6V217</accession>